<sequence>MAELTGKINREIAVYINRKGNVIDVSVGDSSTVSLPEVEGRRDSTHLLGIRCIHTHPTVRE</sequence>
<proteinExistence type="predicted"/>
<evidence type="ECO:0000313" key="1">
    <source>
        <dbReference type="EMBL" id="GAE90940.1"/>
    </source>
</evidence>
<dbReference type="Proteomes" id="UP000019109">
    <property type="component" value="Unassembled WGS sequence"/>
</dbReference>
<organism evidence="1 2">
    <name type="scientific">Acetivibrio straminisolvens JCM 21531</name>
    <dbReference type="NCBI Taxonomy" id="1294263"/>
    <lineage>
        <taxon>Bacteria</taxon>
        <taxon>Bacillati</taxon>
        <taxon>Bacillota</taxon>
        <taxon>Clostridia</taxon>
        <taxon>Eubacteriales</taxon>
        <taxon>Oscillospiraceae</taxon>
        <taxon>Acetivibrio</taxon>
    </lineage>
</organism>
<keyword evidence="2" id="KW-1185">Reference proteome</keyword>
<gene>
    <name evidence="1" type="ORF">JCM21531_4603</name>
</gene>
<protein>
    <submittedName>
        <fullName evidence="1">GTP-binding protein HflX</fullName>
    </submittedName>
</protein>
<name>W4VC30_9FIRM</name>
<evidence type="ECO:0000313" key="2">
    <source>
        <dbReference type="Proteomes" id="UP000019109"/>
    </source>
</evidence>
<dbReference type="STRING" id="1294263.JCM21531_4603"/>
<accession>W4VC30</accession>
<dbReference type="AlphaFoldDB" id="W4VC30"/>
<comment type="caution">
    <text evidence="1">The sequence shown here is derived from an EMBL/GenBank/DDBJ whole genome shotgun (WGS) entry which is preliminary data.</text>
</comment>
<dbReference type="EMBL" id="BAVR01000113">
    <property type="protein sequence ID" value="GAE90940.1"/>
    <property type="molecule type" value="Genomic_DNA"/>
</dbReference>
<reference evidence="1" key="1">
    <citation type="journal article" date="2014" name="Genome Announc.">
        <title>Draft Genome Sequence of Clostridium straminisolvens Strain JCM 21531T, Isolated from a Cellulose-Degrading Bacterial Community.</title>
        <authorList>
            <person name="Yuki M."/>
            <person name="Oshima K."/>
            <person name="Suda W."/>
            <person name="Sakamoto M."/>
            <person name="Kitamura K."/>
            <person name="Iida T."/>
            <person name="Hattori M."/>
            <person name="Ohkuma M."/>
        </authorList>
    </citation>
    <scope>NUCLEOTIDE SEQUENCE [LARGE SCALE GENOMIC DNA]</scope>
    <source>
        <strain evidence="1">JCM 21531</strain>
    </source>
</reference>